<dbReference type="InterPro" id="IPR006603">
    <property type="entry name" value="PQ-loop_rpt"/>
</dbReference>
<evidence type="ECO:0000256" key="7">
    <source>
        <dbReference type="ARBA" id="ARBA00038475"/>
    </source>
</evidence>
<name>A0A4Q1BMX6_TREME</name>
<evidence type="ECO:0000256" key="9">
    <source>
        <dbReference type="SAM" id="Phobius"/>
    </source>
</evidence>
<evidence type="ECO:0000256" key="3">
    <source>
        <dbReference type="ARBA" id="ARBA00022692"/>
    </source>
</evidence>
<feature type="transmembrane region" description="Helical" evidence="9">
    <location>
        <begin position="55"/>
        <end position="75"/>
    </location>
</feature>
<dbReference type="SMART" id="SM00679">
    <property type="entry name" value="CTNS"/>
    <property type="match status" value="2"/>
</dbReference>
<sequence length="305" mass="32829">MVAYISKVTTITQNIPLFIRQPAEALIGQRCYSILVYDFDITHVECLKYALSKGLGLGIVLGGAIVKIPQIITIVSTSSARGLSLSAYILETASYAISLAYASRAAFPFSTYGENFFLTIQNVIIALLILYFSPSKGVANSPKRPLNHTRPRGGLRRVFPGAVVAAVLGLFLWSEQLCPAPLLSLLQAATLPLSLLSKAPQIMSNHAARSTGNLSAFAVFNALLGCLARLFTTYQEIDDPLVFWGFLSAAILNLVLATQMIMYGSKGEGLISTSKEGDGMGSRTSVEEHVLEAPGVGRVWARKLD</sequence>
<dbReference type="AlphaFoldDB" id="A0A4Q1BMX6"/>
<dbReference type="OrthoDB" id="271506at2759"/>
<dbReference type="InParanoid" id="A0A4Q1BMX6"/>
<feature type="transmembrane region" description="Helical" evidence="9">
    <location>
        <begin position="211"/>
        <end position="231"/>
    </location>
</feature>
<evidence type="ECO:0000256" key="5">
    <source>
        <dbReference type="ARBA" id="ARBA00022989"/>
    </source>
</evidence>
<comment type="caution">
    <text evidence="10">The sequence shown here is derived from an EMBL/GenBank/DDBJ whole genome shotgun (WGS) entry which is preliminary data.</text>
</comment>
<accession>A0A4Q1BMX6</accession>
<evidence type="ECO:0000256" key="4">
    <source>
        <dbReference type="ARBA" id="ARBA00022737"/>
    </source>
</evidence>
<dbReference type="Pfam" id="PF04193">
    <property type="entry name" value="PQ-loop"/>
    <property type="match status" value="2"/>
</dbReference>
<evidence type="ECO:0000256" key="6">
    <source>
        <dbReference type="ARBA" id="ARBA00023136"/>
    </source>
</evidence>
<keyword evidence="11" id="KW-1185">Reference proteome</keyword>
<dbReference type="FunFam" id="1.20.1280.290:FF:000006">
    <property type="entry name" value="mannose-P-dolichol utilization defect 1 protein"/>
    <property type="match status" value="1"/>
</dbReference>
<comment type="similarity">
    <text evidence="7 8">Belongs to the MPDU1 (TC 2.A.43.3) family.</text>
</comment>
<reference evidence="10 11" key="1">
    <citation type="submission" date="2016-06" db="EMBL/GenBank/DDBJ databases">
        <title>Evolution of pathogenesis and genome organization in the Tremellales.</title>
        <authorList>
            <person name="Cuomo C."/>
            <person name="Litvintseva A."/>
            <person name="Heitman J."/>
            <person name="Chen Y."/>
            <person name="Sun S."/>
            <person name="Springer D."/>
            <person name="Dromer F."/>
            <person name="Young S."/>
            <person name="Zeng Q."/>
            <person name="Chapman S."/>
            <person name="Gujja S."/>
            <person name="Saif S."/>
            <person name="Birren B."/>
        </authorList>
    </citation>
    <scope>NUCLEOTIDE SEQUENCE [LARGE SCALE GENOMIC DNA]</scope>
    <source>
        <strain evidence="10 11">ATCC 28783</strain>
    </source>
</reference>
<dbReference type="VEuPathDB" id="FungiDB:TREMEDRAFT_73172"/>
<keyword evidence="2" id="KW-0813">Transport</keyword>
<protein>
    <recommendedName>
        <fullName evidence="8">Mannose-P-dolichol utilization defect 1 protein homolog</fullName>
    </recommendedName>
</protein>
<feature type="transmembrane region" description="Helical" evidence="9">
    <location>
        <begin position="154"/>
        <end position="174"/>
    </location>
</feature>
<comment type="subcellular location">
    <subcellularLocation>
        <location evidence="1 8">Membrane</location>
        <topology evidence="1 8">Multi-pass membrane protein</topology>
    </subcellularLocation>
</comment>
<dbReference type="PIRSF" id="PIRSF023381">
    <property type="entry name" value="MannP-dilichol_defect-1p"/>
    <property type="match status" value="1"/>
</dbReference>
<evidence type="ECO:0000256" key="2">
    <source>
        <dbReference type="ARBA" id="ARBA00022448"/>
    </source>
</evidence>
<gene>
    <name evidence="10" type="ORF">M231_03551</name>
</gene>
<dbReference type="STRING" id="5217.A0A4Q1BMX6"/>
<dbReference type="Proteomes" id="UP000289152">
    <property type="component" value="Unassembled WGS sequence"/>
</dbReference>
<organism evidence="10 11">
    <name type="scientific">Tremella mesenterica</name>
    <name type="common">Jelly fungus</name>
    <dbReference type="NCBI Taxonomy" id="5217"/>
    <lineage>
        <taxon>Eukaryota</taxon>
        <taxon>Fungi</taxon>
        <taxon>Dikarya</taxon>
        <taxon>Basidiomycota</taxon>
        <taxon>Agaricomycotina</taxon>
        <taxon>Tremellomycetes</taxon>
        <taxon>Tremellales</taxon>
        <taxon>Tremellaceae</taxon>
        <taxon>Tremella</taxon>
    </lineage>
</organism>
<keyword evidence="6 8" id="KW-0472">Membrane</keyword>
<evidence type="ECO:0000313" key="11">
    <source>
        <dbReference type="Proteomes" id="UP000289152"/>
    </source>
</evidence>
<dbReference type="GO" id="GO:0016020">
    <property type="term" value="C:membrane"/>
    <property type="evidence" value="ECO:0007669"/>
    <property type="project" value="UniProtKB-SubCell"/>
</dbReference>
<keyword evidence="5 8" id="KW-1133">Transmembrane helix</keyword>
<feature type="transmembrane region" description="Helical" evidence="9">
    <location>
        <begin position="115"/>
        <end position="133"/>
    </location>
</feature>
<dbReference type="PANTHER" id="PTHR12226:SF2">
    <property type="entry name" value="MANNOSE-P-DOLICHOL UTILIZATION DEFECT 1 PROTEIN"/>
    <property type="match status" value="1"/>
</dbReference>
<dbReference type="Gene3D" id="1.20.1280.290">
    <property type="match status" value="2"/>
</dbReference>
<feature type="transmembrane region" description="Helical" evidence="9">
    <location>
        <begin position="243"/>
        <end position="263"/>
    </location>
</feature>
<evidence type="ECO:0000313" key="10">
    <source>
        <dbReference type="EMBL" id="RXK39194.1"/>
    </source>
</evidence>
<evidence type="ECO:0000256" key="1">
    <source>
        <dbReference type="ARBA" id="ARBA00004141"/>
    </source>
</evidence>
<evidence type="ECO:0000256" key="8">
    <source>
        <dbReference type="PIRNR" id="PIRNR023381"/>
    </source>
</evidence>
<keyword evidence="3 8" id="KW-0812">Transmembrane</keyword>
<proteinExistence type="inferred from homology"/>
<keyword evidence="4" id="KW-0677">Repeat</keyword>
<dbReference type="InterPro" id="IPR016817">
    <property type="entry name" value="MannP-dilichol_defect-1"/>
</dbReference>
<dbReference type="PANTHER" id="PTHR12226">
    <property type="entry name" value="MANNOSE-P-DOLICHOL UTILIZATION DEFECT 1 LEC35 -RELATED"/>
    <property type="match status" value="1"/>
</dbReference>
<dbReference type="EMBL" id="SDIL01000035">
    <property type="protein sequence ID" value="RXK39194.1"/>
    <property type="molecule type" value="Genomic_DNA"/>
</dbReference>